<dbReference type="PROSITE" id="PS00122">
    <property type="entry name" value="CARBOXYLESTERASE_B_1"/>
    <property type="match status" value="1"/>
</dbReference>
<keyword evidence="6" id="KW-1185">Reference proteome</keyword>
<accession>A0ABR3ER48</accession>
<dbReference type="PANTHER" id="PTHR43918">
    <property type="entry name" value="ACETYLCHOLINESTERASE"/>
    <property type="match status" value="1"/>
</dbReference>
<reference evidence="5 6" key="1">
    <citation type="submission" date="2024-02" db="EMBL/GenBank/DDBJ databases">
        <title>A draft genome for the cacao thread blight pathogen Marasmius crinis-equi.</title>
        <authorList>
            <person name="Cohen S.P."/>
            <person name="Baruah I.K."/>
            <person name="Amoako-Attah I."/>
            <person name="Bukari Y."/>
            <person name="Meinhardt L.W."/>
            <person name="Bailey B.A."/>
        </authorList>
    </citation>
    <scope>NUCLEOTIDE SEQUENCE [LARGE SCALE GENOMIC DNA]</scope>
    <source>
        <strain evidence="5 6">GH-76</strain>
    </source>
</reference>
<evidence type="ECO:0000259" key="4">
    <source>
        <dbReference type="Pfam" id="PF00135"/>
    </source>
</evidence>
<protein>
    <recommendedName>
        <fullName evidence="3">Carboxylic ester hydrolase</fullName>
        <ecNumber evidence="3">3.1.1.-</ecNumber>
    </recommendedName>
</protein>
<evidence type="ECO:0000313" key="5">
    <source>
        <dbReference type="EMBL" id="KAL0565380.1"/>
    </source>
</evidence>
<gene>
    <name evidence="5" type="ORF">V5O48_016647</name>
</gene>
<feature type="domain" description="Carboxylesterase type B" evidence="4">
    <location>
        <begin position="15"/>
        <end position="196"/>
    </location>
</feature>
<dbReference type="EMBL" id="JBAHYK010002290">
    <property type="protein sequence ID" value="KAL0565380.1"/>
    <property type="molecule type" value="Genomic_DNA"/>
</dbReference>
<comment type="similarity">
    <text evidence="1 3">Belongs to the type-B carboxylesterase/lipase family.</text>
</comment>
<evidence type="ECO:0000313" key="6">
    <source>
        <dbReference type="Proteomes" id="UP001465976"/>
    </source>
</evidence>
<dbReference type="Proteomes" id="UP001465976">
    <property type="component" value="Unassembled WGS sequence"/>
</dbReference>
<evidence type="ECO:0000256" key="1">
    <source>
        <dbReference type="ARBA" id="ARBA00005964"/>
    </source>
</evidence>
<dbReference type="InterPro" id="IPR029058">
    <property type="entry name" value="AB_hydrolase_fold"/>
</dbReference>
<organism evidence="5 6">
    <name type="scientific">Marasmius crinis-equi</name>
    <dbReference type="NCBI Taxonomy" id="585013"/>
    <lineage>
        <taxon>Eukaryota</taxon>
        <taxon>Fungi</taxon>
        <taxon>Dikarya</taxon>
        <taxon>Basidiomycota</taxon>
        <taxon>Agaricomycotina</taxon>
        <taxon>Agaricomycetes</taxon>
        <taxon>Agaricomycetidae</taxon>
        <taxon>Agaricales</taxon>
        <taxon>Marasmiineae</taxon>
        <taxon>Marasmiaceae</taxon>
        <taxon>Marasmius</taxon>
    </lineage>
</organism>
<dbReference type="Pfam" id="PF00135">
    <property type="entry name" value="COesterase"/>
    <property type="match status" value="1"/>
</dbReference>
<proteinExistence type="inferred from homology"/>
<keyword evidence="2 3" id="KW-0378">Hydrolase</keyword>
<dbReference type="InterPro" id="IPR019826">
    <property type="entry name" value="Carboxylesterase_B_AS"/>
</dbReference>
<dbReference type="Gene3D" id="3.40.50.1820">
    <property type="entry name" value="alpha/beta hydrolase"/>
    <property type="match status" value="1"/>
</dbReference>
<dbReference type="EC" id="3.1.1.-" evidence="3"/>
<dbReference type="InterPro" id="IPR050654">
    <property type="entry name" value="AChE-related_enzymes"/>
</dbReference>
<evidence type="ECO:0000256" key="2">
    <source>
        <dbReference type="ARBA" id="ARBA00022801"/>
    </source>
</evidence>
<comment type="caution">
    <text evidence="5">The sequence shown here is derived from an EMBL/GenBank/DDBJ whole genome shotgun (WGS) entry which is preliminary data.</text>
</comment>
<dbReference type="PANTHER" id="PTHR43918:SF4">
    <property type="entry name" value="CARBOXYLIC ESTER HYDROLASE"/>
    <property type="match status" value="1"/>
</dbReference>
<sequence length="203" mass="22939">MCCNSKFKSPLPGYTFGNPRNFPFDHWINQSPNILVVSVYYRVGSFGFLAPPTIESNTHDLNAGFLDQIEALRWIQRNIRSFGGDPARVMIDGHSAGGSSVLLHLLCEEEEKLFAAAIAQSVYWVPVPRVDQQRELFDFHANEAGCHEGNVSEQMECLRRTDVSALTRAQDNSETSVTFTSPYQIFRPVIDGKIIRIILRARY</sequence>
<name>A0ABR3ER48_9AGAR</name>
<dbReference type="InterPro" id="IPR002018">
    <property type="entry name" value="CarbesteraseB"/>
</dbReference>
<dbReference type="SUPFAM" id="SSF53474">
    <property type="entry name" value="alpha/beta-Hydrolases"/>
    <property type="match status" value="1"/>
</dbReference>
<evidence type="ECO:0000256" key="3">
    <source>
        <dbReference type="RuleBase" id="RU361235"/>
    </source>
</evidence>